<accession>A0A5B9Q6R5</accession>
<protein>
    <submittedName>
        <fullName evidence="1">Uncharacterized protein</fullName>
    </submittedName>
</protein>
<dbReference type="AlphaFoldDB" id="A0A5B9Q6R5"/>
<dbReference type="KEGG" id="bgok:Pr1d_19900"/>
<evidence type="ECO:0000313" key="1">
    <source>
        <dbReference type="EMBL" id="QEG34708.1"/>
    </source>
</evidence>
<dbReference type="Proteomes" id="UP000323917">
    <property type="component" value="Chromosome"/>
</dbReference>
<dbReference type="EMBL" id="CP042913">
    <property type="protein sequence ID" value="QEG34708.1"/>
    <property type="molecule type" value="Genomic_DNA"/>
</dbReference>
<sequence length="82" mass="9323">MTIEVYLQPLYYMNPRVPACGNTLRTQCSEAFAFLRPIGKEICKINKSLCWPARAYLAIINTVFRAGFVGEAIIDPSEFRSF</sequence>
<name>A0A5B9Q6R5_9BACT</name>
<organism evidence="1 2">
    <name type="scientific">Bythopirellula goksoeyrii</name>
    <dbReference type="NCBI Taxonomy" id="1400387"/>
    <lineage>
        <taxon>Bacteria</taxon>
        <taxon>Pseudomonadati</taxon>
        <taxon>Planctomycetota</taxon>
        <taxon>Planctomycetia</taxon>
        <taxon>Pirellulales</taxon>
        <taxon>Lacipirellulaceae</taxon>
        <taxon>Bythopirellula</taxon>
    </lineage>
</organism>
<keyword evidence="2" id="KW-1185">Reference proteome</keyword>
<evidence type="ECO:0000313" key="2">
    <source>
        <dbReference type="Proteomes" id="UP000323917"/>
    </source>
</evidence>
<reference evidence="1 2" key="1">
    <citation type="submission" date="2019-08" db="EMBL/GenBank/DDBJ databases">
        <title>Deep-cultivation of Planctomycetes and their phenomic and genomic characterization uncovers novel biology.</title>
        <authorList>
            <person name="Wiegand S."/>
            <person name="Jogler M."/>
            <person name="Boedeker C."/>
            <person name="Pinto D."/>
            <person name="Vollmers J."/>
            <person name="Rivas-Marin E."/>
            <person name="Kohn T."/>
            <person name="Peeters S.H."/>
            <person name="Heuer A."/>
            <person name="Rast P."/>
            <person name="Oberbeckmann S."/>
            <person name="Bunk B."/>
            <person name="Jeske O."/>
            <person name="Meyerdierks A."/>
            <person name="Storesund J.E."/>
            <person name="Kallscheuer N."/>
            <person name="Luecker S."/>
            <person name="Lage O.M."/>
            <person name="Pohl T."/>
            <person name="Merkel B.J."/>
            <person name="Hornburger P."/>
            <person name="Mueller R.-W."/>
            <person name="Bruemmer F."/>
            <person name="Labrenz M."/>
            <person name="Spormann A.M."/>
            <person name="Op den Camp H."/>
            <person name="Overmann J."/>
            <person name="Amann R."/>
            <person name="Jetten M.S.M."/>
            <person name="Mascher T."/>
            <person name="Medema M.H."/>
            <person name="Devos D.P."/>
            <person name="Kaster A.-K."/>
            <person name="Ovreas L."/>
            <person name="Rohde M."/>
            <person name="Galperin M.Y."/>
            <person name="Jogler C."/>
        </authorList>
    </citation>
    <scope>NUCLEOTIDE SEQUENCE [LARGE SCALE GENOMIC DNA]</scope>
    <source>
        <strain evidence="1 2">Pr1d</strain>
    </source>
</reference>
<proteinExistence type="predicted"/>
<gene>
    <name evidence="1" type="ORF">Pr1d_19900</name>
</gene>